<keyword evidence="3" id="KW-1185">Reference proteome</keyword>
<reference evidence="2 3" key="1">
    <citation type="journal article" date="2022" name="Allergy">
        <title>Genome assembly and annotation of Periplaneta americana reveal a comprehensive cockroach allergen profile.</title>
        <authorList>
            <person name="Wang L."/>
            <person name="Xiong Q."/>
            <person name="Saelim N."/>
            <person name="Wang L."/>
            <person name="Nong W."/>
            <person name="Wan A.T."/>
            <person name="Shi M."/>
            <person name="Liu X."/>
            <person name="Cao Q."/>
            <person name="Hui J.H.L."/>
            <person name="Sookrung N."/>
            <person name="Leung T.F."/>
            <person name="Tungtrongchitr A."/>
            <person name="Tsui S.K.W."/>
        </authorList>
    </citation>
    <scope>NUCLEOTIDE SEQUENCE [LARGE SCALE GENOMIC DNA]</scope>
    <source>
        <strain evidence="2">PWHHKU_190912</strain>
    </source>
</reference>
<dbReference type="Proteomes" id="UP001148838">
    <property type="component" value="Unassembled WGS sequence"/>
</dbReference>
<feature type="region of interest" description="Disordered" evidence="1">
    <location>
        <begin position="36"/>
        <end position="63"/>
    </location>
</feature>
<evidence type="ECO:0000313" key="3">
    <source>
        <dbReference type="Proteomes" id="UP001148838"/>
    </source>
</evidence>
<evidence type="ECO:0000256" key="1">
    <source>
        <dbReference type="SAM" id="MobiDB-lite"/>
    </source>
</evidence>
<name>A0ABQ8SY78_PERAM</name>
<organism evidence="2 3">
    <name type="scientific">Periplaneta americana</name>
    <name type="common">American cockroach</name>
    <name type="synonym">Blatta americana</name>
    <dbReference type="NCBI Taxonomy" id="6978"/>
    <lineage>
        <taxon>Eukaryota</taxon>
        <taxon>Metazoa</taxon>
        <taxon>Ecdysozoa</taxon>
        <taxon>Arthropoda</taxon>
        <taxon>Hexapoda</taxon>
        <taxon>Insecta</taxon>
        <taxon>Pterygota</taxon>
        <taxon>Neoptera</taxon>
        <taxon>Polyneoptera</taxon>
        <taxon>Dictyoptera</taxon>
        <taxon>Blattodea</taxon>
        <taxon>Blattoidea</taxon>
        <taxon>Blattidae</taxon>
        <taxon>Blattinae</taxon>
        <taxon>Periplaneta</taxon>
    </lineage>
</organism>
<accession>A0ABQ8SY78</accession>
<protein>
    <submittedName>
        <fullName evidence="2">Uncharacterized protein</fullName>
    </submittedName>
</protein>
<evidence type="ECO:0000313" key="2">
    <source>
        <dbReference type="EMBL" id="KAJ4438953.1"/>
    </source>
</evidence>
<sequence length="119" mass="12971">MAGLCEGGNEPSGSLKAICKEKAESDALAGLKVIEIGPATSKPSGSRNSIPFVEGPNNPHPGETKALKWLETRRLHHLSCLEKVNYITQPQSSKYGLSTEGMRIKHCDKEERARGKVMR</sequence>
<comment type="caution">
    <text evidence="2">The sequence shown here is derived from an EMBL/GenBank/DDBJ whole genome shotgun (WGS) entry which is preliminary data.</text>
</comment>
<dbReference type="EMBL" id="JAJSOF020000019">
    <property type="protein sequence ID" value="KAJ4438953.1"/>
    <property type="molecule type" value="Genomic_DNA"/>
</dbReference>
<gene>
    <name evidence="2" type="ORF">ANN_14907</name>
</gene>
<proteinExistence type="predicted"/>